<dbReference type="EMBL" id="JAAOIC020000032">
    <property type="protein sequence ID" value="KAG8039836.1"/>
    <property type="molecule type" value="Genomic_DNA"/>
</dbReference>
<dbReference type="PANTHER" id="PTHR45188">
    <property type="entry name" value="DNAJ PROTEIN P58IPK HOMOLOG"/>
    <property type="match status" value="1"/>
</dbReference>
<evidence type="ECO:0000313" key="6">
    <source>
        <dbReference type="Proteomes" id="UP000729913"/>
    </source>
</evidence>
<dbReference type="Pfam" id="PF13432">
    <property type="entry name" value="TPR_16"/>
    <property type="match status" value="1"/>
</dbReference>
<dbReference type="SMART" id="SM00028">
    <property type="entry name" value="TPR"/>
    <property type="match status" value="8"/>
</dbReference>
<reference evidence="5" key="2">
    <citation type="submission" date="2021-04" db="EMBL/GenBank/DDBJ databases">
        <title>Genome-wide patterns of bracovirus chromosomal integration into multiple host tissues during parasitism.</title>
        <authorList>
            <person name="Chebbi M.A.C."/>
        </authorList>
    </citation>
    <scope>NUCLEOTIDE SEQUENCE</scope>
    <source>
        <tissue evidence="5">Whole body</tissue>
    </source>
</reference>
<accession>A0A8J5QV27</accession>
<keyword evidence="2 3" id="KW-0802">TPR repeat</keyword>
<dbReference type="PANTHER" id="PTHR45188:SF2">
    <property type="entry name" value="DNAJ HOMOLOG SUBFAMILY C MEMBER 7"/>
    <property type="match status" value="1"/>
</dbReference>
<feature type="domain" description="J" evidence="4">
    <location>
        <begin position="387"/>
        <end position="457"/>
    </location>
</feature>
<dbReference type="InterPro" id="IPR001623">
    <property type="entry name" value="DnaJ_domain"/>
</dbReference>
<keyword evidence="6" id="KW-1185">Reference proteome</keyword>
<keyword evidence="1" id="KW-0677">Repeat</keyword>
<dbReference type="SMART" id="SM00271">
    <property type="entry name" value="DnaJ"/>
    <property type="match status" value="1"/>
</dbReference>
<protein>
    <recommendedName>
        <fullName evidence="4">J domain-containing protein</fullName>
    </recommendedName>
</protein>
<feature type="repeat" description="TPR" evidence="3">
    <location>
        <begin position="216"/>
        <end position="249"/>
    </location>
</feature>
<dbReference type="Proteomes" id="UP000729913">
    <property type="component" value="Unassembled WGS sequence"/>
</dbReference>
<evidence type="ECO:0000313" key="5">
    <source>
        <dbReference type="EMBL" id="KAG8039836.1"/>
    </source>
</evidence>
<evidence type="ECO:0000256" key="2">
    <source>
        <dbReference type="ARBA" id="ARBA00022803"/>
    </source>
</evidence>
<gene>
    <name evidence="5" type="ORF">G9C98_000565</name>
</gene>
<comment type="caution">
    <text evidence="5">The sequence shown here is derived from an EMBL/GenBank/DDBJ whole genome shotgun (WGS) entry which is preliminary data.</text>
</comment>
<dbReference type="Pfam" id="PF00226">
    <property type="entry name" value="DnaJ"/>
    <property type="match status" value="1"/>
</dbReference>
<name>A0A8J5QV27_9HYME</name>
<dbReference type="InterPro" id="IPR019734">
    <property type="entry name" value="TPR_rpt"/>
</dbReference>
<evidence type="ECO:0000256" key="3">
    <source>
        <dbReference type="PROSITE-ProRule" id="PRU00339"/>
    </source>
</evidence>
<sequence length="501" mass="57772">MADEIMDLDMDVNDEIVISDSEDSPVHAAKKLAEIQMEDAKKYYTNKQYKSALASYSKAIKYCSNVAKYYGNRAACYMMLELYREALVDSRKSIEIDPTFVKGYTRTIRCCLKMGEIVEAETLLNKLNTIDPTAAKSTTTESQEISYVQRFLKEAHAALESKDYRKVVYCMDRCCDVSKYCPRFKLMKAESLTHLERYQEAQEIANNILHLDRSNVDATYVRGVCLYYQDNVDRAFTHFQEVLRLAPDYVKALKMYKKAKLLKQKKEDGNVAFKAGRYQEAYNLYSEALTIDPQNKINNTKLHYNRALTASKLGRLNEAITECTEALKLDDNYLKALLKRGACYMELQAYEDAVRDYEKASKINKSRDNRRLLLEAKEALKRSKKKDYYKILGVERTASTDDIKKAYRKRALVHHPDRHSNASDTEKKEQEKKFKEIGEAYTILSDPKKRSRYDRGGNIDAMEYDFDLSNFGTDSAFAAFFSKSDTGGFPFQFAGYDNPPF</sequence>
<dbReference type="InterPro" id="IPR013105">
    <property type="entry name" value="TPR_2"/>
</dbReference>
<dbReference type="PROSITE" id="PS50076">
    <property type="entry name" value="DNAJ_2"/>
    <property type="match status" value="1"/>
</dbReference>
<evidence type="ECO:0000256" key="1">
    <source>
        <dbReference type="ARBA" id="ARBA00022737"/>
    </source>
</evidence>
<feature type="repeat" description="TPR" evidence="3">
    <location>
        <begin position="262"/>
        <end position="295"/>
    </location>
</feature>
<dbReference type="CDD" id="cd06257">
    <property type="entry name" value="DnaJ"/>
    <property type="match status" value="1"/>
</dbReference>
<proteinExistence type="predicted"/>
<dbReference type="Pfam" id="PF07719">
    <property type="entry name" value="TPR_2"/>
    <property type="match status" value="2"/>
</dbReference>
<feature type="repeat" description="TPR" evidence="3">
    <location>
        <begin position="334"/>
        <end position="367"/>
    </location>
</feature>
<dbReference type="AlphaFoldDB" id="A0A8J5QV27"/>
<reference evidence="5" key="1">
    <citation type="submission" date="2020-03" db="EMBL/GenBank/DDBJ databases">
        <authorList>
            <person name="Chebbi M.A."/>
            <person name="Drezen J.M."/>
        </authorList>
    </citation>
    <scope>NUCLEOTIDE SEQUENCE</scope>
    <source>
        <tissue evidence="5">Whole body</tissue>
    </source>
</reference>
<dbReference type="OrthoDB" id="765884at2759"/>
<dbReference type="Pfam" id="PF13181">
    <property type="entry name" value="TPR_8"/>
    <property type="match status" value="1"/>
</dbReference>
<dbReference type="PROSITE" id="PS50005">
    <property type="entry name" value="TPR"/>
    <property type="match status" value="3"/>
</dbReference>
<organism evidence="5 6">
    <name type="scientific">Cotesia typhae</name>
    <dbReference type="NCBI Taxonomy" id="2053667"/>
    <lineage>
        <taxon>Eukaryota</taxon>
        <taxon>Metazoa</taxon>
        <taxon>Ecdysozoa</taxon>
        <taxon>Arthropoda</taxon>
        <taxon>Hexapoda</taxon>
        <taxon>Insecta</taxon>
        <taxon>Pterygota</taxon>
        <taxon>Neoptera</taxon>
        <taxon>Endopterygota</taxon>
        <taxon>Hymenoptera</taxon>
        <taxon>Apocrita</taxon>
        <taxon>Ichneumonoidea</taxon>
        <taxon>Braconidae</taxon>
        <taxon>Microgastrinae</taxon>
        <taxon>Cotesia</taxon>
    </lineage>
</organism>
<evidence type="ECO:0000259" key="4">
    <source>
        <dbReference type="PROSITE" id="PS50076"/>
    </source>
</evidence>